<name>M0AP45_9EURY</name>
<sequence length="49" mass="5010">MTGRGDAIGVGMGMGLRTEMMDDRSPAASENVAEPVPTPATTADNTEVT</sequence>
<feature type="region of interest" description="Disordered" evidence="1">
    <location>
        <begin position="22"/>
        <end position="49"/>
    </location>
</feature>
<accession>M0AP45</accession>
<organism evidence="2 3">
    <name type="scientific">Natrialba chahannaoensis JCM 10990</name>
    <dbReference type="NCBI Taxonomy" id="1227492"/>
    <lineage>
        <taxon>Archaea</taxon>
        <taxon>Methanobacteriati</taxon>
        <taxon>Methanobacteriota</taxon>
        <taxon>Stenosarchaea group</taxon>
        <taxon>Halobacteria</taxon>
        <taxon>Halobacteriales</taxon>
        <taxon>Natrialbaceae</taxon>
        <taxon>Natrialba</taxon>
    </lineage>
</organism>
<keyword evidence="3" id="KW-1185">Reference proteome</keyword>
<feature type="compositionally biased region" description="Polar residues" evidence="1">
    <location>
        <begin position="39"/>
        <end position="49"/>
    </location>
</feature>
<evidence type="ECO:0000313" key="3">
    <source>
        <dbReference type="Proteomes" id="UP000011693"/>
    </source>
</evidence>
<evidence type="ECO:0000313" key="2">
    <source>
        <dbReference type="EMBL" id="ELY99717.1"/>
    </source>
</evidence>
<dbReference type="EMBL" id="AOIN01000056">
    <property type="protein sequence ID" value="ELY99717.1"/>
    <property type="molecule type" value="Genomic_DNA"/>
</dbReference>
<reference evidence="2 3" key="1">
    <citation type="journal article" date="2014" name="PLoS Genet.">
        <title>Phylogenetically driven sequencing of extremely halophilic archaea reveals strategies for static and dynamic osmo-response.</title>
        <authorList>
            <person name="Becker E.A."/>
            <person name="Seitzer P.M."/>
            <person name="Tritt A."/>
            <person name="Larsen D."/>
            <person name="Krusor M."/>
            <person name="Yao A.I."/>
            <person name="Wu D."/>
            <person name="Madern D."/>
            <person name="Eisen J.A."/>
            <person name="Darling A.E."/>
            <person name="Facciotti M.T."/>
        </authorList>
    </citation>
    <scope>NUCLEOTIDE SEQUENCE [LARGE SCALE GENOMIC DNA]</scope>
    <source>
        <strain evidence="2 3">JCM 10990</strain>
    </source>
</reference>
<proteinExistence type="predicted"/>
<evidence type="ECO:0000256" key="1">
    <source>
        <dbReference type="SAM" id="MobiDB-lite"/>
    </source>
</evidence>
<comment type="caution">
    <text evidence="2">The sequence shown here is derived from an EMBL/GenBank/DDBJ whole genome shotgun (WGS) entry which is preliminary data.</text>
</comment>
<dbReference type="RefSeq" id="WP_006167318.1">
    <property type="nucleotide sequence ID" value="NZ_AOIN01000056.1"/>
</dbReference>
<protein>
    <submittedName>
        <fullName evidence="2">Uncharacterized protein</fullName>
    </submittedName>
</protein>
<dbReference type="Proteomes" id="UP000011693">
    <property type="component" value="Unassembled WGS sequence"/>
</dbReference>
<gene>
    <name evidence="2" type="ORF">C482_09537</name>
</gene>
<dbReference type="AlphaFoldDB" id="M0AP45"/>
<dbReference type="PATRIC" id="fig|1227492.4.peg.1868"/>